<dbReference type="Gene3D" id="2.60.40.10">
    <property type="entry name" value="Immunoglobulins"/>
    <property type="match status" value="1"/>
</dbReference>
<name>A0ABQ6JKS8_9ACTN</name>
<protein>
    <recommendedName>
        <fullName evidence="3">mannan endo-1,4-beta-mannosidase</fullName>
        <ecNumber evidence="3">3.2.1.78</ecNumber>
    </recommendedName>
</protein>
<evidence type="ECO:0000313" key="10">
    <source>
        <dbReference type="Proteomes" id="UP001157017"/>
    </source>
</evidence>
<comment type="subcellular location">
    <subcellularLocation>
        <location evidence="2">Secreted</location>
    </subcellularLocation>
</comment>
<organism evidence="9 10">
    <name type="scientific">Angustibacter aerolatus</name>
    <dbReference type="NCBI Taxonomy" id="1162965"/>
    <lineage>
        <taxon>Bacteria</taxon>
        <taxon>Bacillati</taxon>
        <taxon>Actinomycetota</taxon>
        <taxon>Actinomycetes</taxon>
        <taxon>Kineosporiales</taxon>
        <taxon>Kineosporiaceae</taxon>
    </lineage>
</organism>
<evidence type="ECO:0000256" key="4">
    <source>
        <dbReference type="ARBA" id="ARBA00022525"/>
    </source>
</evidence>
<dbReference type="PANTHER" id="PTHR31451">
    <property type="match status" value="1"/>
</dbReference>
<reference evidence="10" key="1">
    <citation type="journal article" date="2019" name="Int. J. Syst. Evol. Microbiol.">
        <title>The Global Catalogue of Microorganisms (GCM) 10K type strain sequencing project: providing services to taxonomists for standard genome sequencing and annotation.</title>
        <authorList>
            <consortium name="The Broad Institute Genomics Platform"/>
            <consortium name="The Broad Institute Genome Sequencing Center for Infectious Disease"/>
            <person name="Wu L."/>
            <person name="Ma J."/>
        </authorList>
    </citation>
    <scope>NUCLEOTIDE SEQUENCE [LARGE SCALE GENOMIC DNA]</scope>
    <source>
        <strain evidence="10">NBRC 108730</strain>
    </source>
</reference>
<comment type="catalytic activity">
    <reaction evidence="1">
        <text>Random hydrolysis of (1-&gt;4)-beta-D-mannosidic linkages in mannans, galactomannans and glucomannans.</text>
        <dbReference type="EC" id="3.2.1.78"/>
    </reaction>
</comment>
<keyword evidence="5" id="KW-0732">Signal</keyword>
<dbReference type="PANTHER" id="PTHR31451:SF39">
    <property type="entry name" value="MANNAN ENDO-1,4-BETA-MANNOSIDASE 1"/>
    <property type="match status" value="1"/>
</dbReference>
<dbReference type="Pfam" id="PF26410">
    <property type="entry name" value="GH5_mannosidase"/>
    <property type="match status" value="1"/>
</dbReference>
<dbReference type="EC" id="3.2.1.78" evidence="3"/>
<gene>
    <name evidence="9" type="ORF">GCM10025868_32190</name>
</gene>
<keyword evidence="10" id="KW-1185">Reference proteome</keyword>
<evidence type="ECO:0000256" key="5">
    <source>
        <dbReference type="ARBA" id="ARBA00022729"/>
    </source>
</evidence>
<comment type="caution">
    <text evidence="9">The sequence shown here is derived from an EMBL/GenBank/DDBJ whole genome shotgun (WGS) entry which is preliminary data.</text>
</comment>
<keyword evidence="7" id="KW-0326">Glycosidase</keyword>
<dbReference type="Proteomes" id="UP001157017">
    <property type="component" value="Unassembled WGS sequence"/>
</dbReference>
<feature type="domain" description="Glycoside hydrolase family 5" evidence="8">
    <location>
        <begin position="37"/>
        <end position="260"/>
    </location>
</feature>
<keyword evidence="4" id="KW-0964">Secreted</keyword>
<dbReference type="InterPro" id="IPR001547">
    <property type="entry name" value="Glyco_hydro_5"/>
</dbReference>
<dbReference type="Gene3D" id="3.20.20.80">
    <property type="entry name" value="Glycosidases"/>
    <property type="match status" value="1"/>
</dbReference>
<evidence type="ECO:0000256" key="7">
    <source>
        <dbReference type="ARBA" id="ARBA00023295"/>
    </source>
</evidence>
<dbReference type="EMBL" id="BSUZ01000001">
    <property type="protein sequence ID" value="GMA87969.1"/>
    <property type="molecule type" value="Genomic_DNA"/>
</dbReference>
<evidence type="ECO:0000259" key="8">
    <source>
        <dbReference type="Pfam" id="PF26410"/>
    </source>
</evidence>
<dbReference type="InterPro" id="IPR045053">
    <property type="entry name" value="MAN-like"/>
</dbReference>
<dbReference type="InterPro" id="IPR017853">
    <property type="entry name" value="GH"/>
</dbReference>
<proteinExistence type="predicted"/>
<dbReference type="SUPFAM" id="SSF51445">
    <property type="entry name" value="(Trans)glycosidases"/>
    <property type="match status" value="1"/>
</dbReference>
<evidence type="ECO:0000256" key="6">
    <source>
        <dbReference type="ARBA" id="ARBA00022801"/>
    </source>
</evidence>
<keyword evidence="6" id="KW-0378">Hydrolase</keyword>
<evidence type="ECO:0000256" key="3">
    <source>
        <dbReference type="ARBA" id="ARBA00012706"/>
    </source>
</evidence>
<dbReference type="InterPro" id="IPR013783">
    <property type="entry name" value="Ig-like_fold"/>
</dbReference>
<sequence length="489" mass="51473">MAALVVSGAVTAVAQTGPTTSGVLPQATTAAAATASTFVKRSGRVLQINGSTFRFSGSNMYWLALDDNVRDAAGPTYPSRRSIDDAMATAAASGGTVVRAWAGTVGCARCIEPRLGEFNQAGFTGLDYAVASARRNGQRLVLSLVDNWAYYHGSKTTFTGWRGRPESAFFSDPQVIADYQAYVTHVLTHVNPWTGLAYRDDPTIMAWETGNEMWCQTCSGNFWDGSWTRKAADHVKAVAPKQLVVDGHATDPNCVTACLHVPSLDIASVDLVDDHFYPLRAARVRTSSATAAAHGKGYLVGEYDWVNENGGDALPTFLSAVESNPVNGDLLWALIPHADGGGFANHDDGFQPVLPGPHARPGAAVAVARRARRHDVGPRRSAVLALAPAQPTLSAATRTGGGVGLVWSGVAGALAYEVQRSDVASGWTTWTTVAAAVDDHRVIDGPTWTDVSAAATSTTTLPTYRVRARSLGGVVGQWSAPLLAAPQGS</sequence>
<evidence type="ECO:0000256" key="2">
    <source>
        <dbReference type="ARBA" id="ARBA00004613"/>
    </source>
</evidence>
<accession>A0ABQ6JKS8</accession>
<evidence type="ECO:0000313" key="9">
    <source>
        <dbReference type="EMBL" id="GMA87969.1"/>
    </source>
</evidence>
<evidence type="ECO:0000256" key="1">
    <source>
        <dbReference type="ARBA" id="ARBA00001678"/>
    </source>
</evidence>